<dbReference type="InterPro" id="IPR004089">
    <property type="entry name" value="MCPsignal_dom"/>
</dbReference>
<accession>A0ABV1SJW1</accession>
<evidence type="ECO:0000256" key="2">
    <source>
        <dbReference type="ARBA" id="ARBA00029447"/>
    </source>
</evidence>
<dbReference type="InterPro" id="IPR051310">
    <property type="entry name" value="MCP_chemotaxis"/>
</dbReference>
<gene>
    <name evidence="7" type="ORF">VSX56_15545</name>
</gene>
<dbReference type="Gene3D" id="6.10.340.10">
    <property type="match status" value="1"/>
</dbReference>
<dbReference type="CDD" id="cd11386">
    <property type="entry name" value="MCP_signal"/>
    <property type="match status" value="1"/>
</dbReference>
<dbReference type="Proteomes" id="UP001438953">
    <property type="component" value="Unassembled WGS sequence"/>
</dbReference>
<reference evidence="7 8" key="2">
    <citation type="submission" date="2024-06" db="EMBL/GenBank/DDBJ databases">
        <title>Thioclava kandeliae sp. nov. from a rhizosphere soil sample of Kandelia candel in a mangrove.</title>
        <authorList>
            <person name="Mu T."/>
        </authorList>
    </citation>
    <scope>NUCLEOTIDE SEQUENCE [LARGE SCALE GENOMIC DNA]</scope>
    <source>
        <strain evidence="7 8">CPCC 100088</strain>
    </source>
</reference>
<dbReference type="PROSITE" id="PS50885">
    <property type="entry name" value="HAMP"/>
    <property type="match status" value="2"/>
</dbReference>
<dbReference type="PROSITE" id="PS50111">
    <property type="entry name" value="CHEMOTAXIS_TRANSDUC_2"/>
    <property type="match status" value="1"/>
</dbReference>
<dbReference type="InterPro" id="IPR003660">
    <property type="entry name" value="HAMP_dom"/>
</dbReference>
<evidence type="ECO:0000256" key="1">
    <source>
        <dbReference type="ARBA" id="ARBA00022500"/>
    </source>
</evidence>
<dbReference type="EMBL" id="JAYWLC010000016">
    <property type="protein sequence ID" value="MER5173183.1"/>
    <property type="molecule type" value="Genomic_DNA"/>
</dbReference>
<reference evidence="7 8" key="1">
    <citation type="submission" date="2024-01" db="EMBL/GenBank/DDBJ databases">
        <authorList>
            <person name="Deng Y."/>
            <person name="Su J."/>
        </authorList>
    </citation>
    <scope>NUCLEOTIDE SEQUENCE [LARGE SCALE GENOMIC DNA]</scope>
    <source>
        <strain evidence="7 8">CPCC 100088</strain>
    </source>
</reference>
<comment type="similarity">
    <text evidence="2">Belongs to the methyl-accepting chemotaxis (MCP) protein family.</text>
</comment>
<feature type="domain" description="Methyl-accepting transducer" evidence="5">
    <location>
        <begin position="495"/>
        <end position="724"/>
    </location>
</feature>
<dbReference type="Pfam" id="PF00015">
    <property type="entry name" value="MCPsignal"/>
    <property type="match status" value="1"/>
</dbReference>
<evidence type="ECO:0000256" key="3">
    <source>
        <dbReference type="PROSITE-ProRule" id="PRU00284"/>
    </source>
</evidence>
<dbReference type="RefSeq" id="WP_350938467.1">
    <property type="nucleotide sequence ID" value="NZ_JAYWLC010000016.1"/>
</dbReference>
<sequence>MSTVGDQIGERLAQEIEAAMLLEQTIAQANLDLEEYISNGDDTFRSEMETMFAHADKLLHALINGGEIDGLSLPAPNAPKLLSDMSSMEGSLKVLQAKALERIEGAAQQQGAGSGADETFDALFDGITEKFSTLASSPATQSTEMQNTLGQALFLVTLGHLKVEEILGGDTGEDFSLAVANISRAAQLVDDLPLSGSKADLVSELTAFAQIADERYDTATKVAAESLADYQDFDQAFRAFQTSADALVENLNIEMSHGLSQFSSVKSTSFTVVLCAALLQLAFALAAFTLVKRRFVNRLEDVTGSIQKLSGGDLEAPLPEWHSRNELGELRDALSEFRDILERQKQTEVNARAAELRELEQREQLARQERDRISQDAQKARAQQLEAEEQARSDKIVAEEIGRVVEACAAGDFSHRIDLSGKDGLLAEICNGLNRVGQAAGEGLGAVSAALEHLAERDLSYRMPDNFKGIFKDIATAVDRTNDTLRDALSGIAMASGSVDTAAREIASTADDLARRTERSAAMLEQTSAALEEMSATVKQSASSTSEAGRTIGTISDKAQHGSRVVTKTVEAMGEIQKSSSQIARVLQVIDDIAFQTNLLALNAGVEAARAGDAGRGFAVVASEVRGLAQRSSDAAREIAEIVELSDSNVRQGVQMVDASGNALSEIVEGIMTVAEMIRTIAQSASELASGIQEITTATSELDRTTQQNAALFEETNAAVASLQIEAQGLAEAMSSFNVSVEPSRQNAPSRLAS</sequence>
<dbReference type="InterPro" id="IPR004090">
    <property type="entry name" value="Chemotax_Me-accpt_rcpt"/>
</dbReference>
<dbReference type="SUPFAM" id="SSF158472">
    <property type="entry name" value="HAMP domain-like"/>
    <property type="match status" value="1"/>
</dbReference>
<protein>
    <submittedName>
        <fullName evidence="7">Methyl-accepting chemotaxis protein</fullName>
    </submittedName>
</protein>
<evidence type="ECO:0000256" key="4">
    <source>
        <dbReference type="SAM" id="MobiDB-lite"/>
    </source>
</evidence>
<dbReference type="SMART" id="SM00304">
    <property type="entry name" value="HAMP"/>
    <property type="match status" value="2"/>
</dbReference>
<evidence type="ECO:0000259" key="6">
    <source>
        <dbReference type="PROSITE" id="PS50885"/>
    </source>
</evidence>
<keyword evidence="1" id="KW-0145">Chemotaxis</keyword>
<name>A0ABV1SJW1_9RHOB</name>
<feature type="domain" description="HAMP" evidence="6">
    <location>
        <begin position="444"/>
        <end position="490"/>
    </location>
</feature>
<dbReference type="Gene3D" id="1.20.120.1530">
    <property type="match status" value="1"/>
</dbReference>
<dbReference type="PANTHER" id="PTHR43531:SF11">
    <property type="entry name" value="METHYL-ACCEPTING CHEMOTAXIS PROTEIN 3"/>
    <property type="match status" value="1"/>
</dbReference>
<dbReference type="Gene3D" id="1.10.287.950">
    <property type="entry name" value="Methyl-accepting chemotaxis protein"/>
    <property type="match status" value="1"/>
</dbReference>
<dbReference type="PANTHER" id="PTHR43531">
    <property type="entry name" value="PROTEIN ICFG"/>
    <property type="match status" value="1"/>
</dbReference>
<evidence type="ECO:0000313" key="7">
    <source>
        <dbReference type="EMBL" id="MER5173183.1"/>
    </source>
</evidence>
<evidence type="ECO:0000259" key="5">
    <source>
        <dbReference type="PROSITE" id="PS50111"/>
    </source>
</evidence>
<dbReference type="Pfam" id="PF00672">
    <property type="entry name" value="HAMP"/>
    <property type="match status" value="1"/>
</dbReference>
<proteinExistence type="inferred from homology"/>
<dbReference type="PRINTS" id="PR00260">
    <property type="entry name" value="CHEMTRNSDUCR"/>
</dbReference>
<keyword evidence="3" id="KW-0807">Transducer</keyword>
<dbReference type="SMART" id="SM00283">
    <property type="entry name" value="MA"/>
    <property type="match status" value="1"/>
</dbReference>
<feature type="domain" description="HAMP" evidence="6">
    <location>
        <begin position="293"/>
        <end position="346"/>
    </location>
</feature>
<feature type="region of interest" description="Disordered" evidence="4">
    <location>
        <begin position="367"/>
        <end position="389"/>
    </location>
</feature>
<keyword evidence="8" id="KW-1185">Reference proteome</keyword>
<evidence type="ECO:0000313" key="8">
    <source>
        <dbReference type="Proteomes" id="UP001438953"/>
    </source>
</evidence>
<dbReference type="SUPFAM" id="SSF58104">
    <property type="entry name" value="Methyl-accepting chemotaxis protein (MCP) signaling domain"/>
    <property type="match status" value="1"/>
</dbReference>
<organism evidence="7 8">
    <name type="scientific">Thioclava kandeliae</name>
    <dbReference type="NCBI Taxonomy" id="3070818"/>
    <lineage>
        <taxon>Bacteria</taxon>
        <taxon>Pseudomonadati</taxon>
        <taxon>Pseudomonadota</taxon>
        <taxon>Alphaproteobacteria</taxon>
        <taxon>Rhodobacterales</taxon>
        <taxon>Paracoccaceae</taxon>
        <taxon>Thioclava</taxon>
    </lineage>
</organism>
<comment type="caution">
    <text evidence="7">The sequence shown here is derived from an EMBL/GenBank/DDBJ whole genome shotgun (WGS) entry which is preliminary data.</text>
</comment>